<dbReference type="PROSITE" id="PS51257">
    <property type="entry name" value="PROKAR_LIPOPROTEIN"/>
    <property type="match status" value="1"/>
</dbReference>
<dbReference type="Gene3D" id="2.60.40.420">
    <property type="entry name" value="Cupredoxins - blue copper proteins"/>
    <property type="match status" value="3"/>
</dbReference>
<evidence type="ECO:0000259" key="5">
    <source>
        <dbReference type="Pfam" id="PF07731"/>
    </source>
</evidence>
<dbReference type="PANTHER" id="PTHR11709">
    <property type="entry name" value="MULTI-COPPER OXIDASE"/>
    <property type="match status" value="1"/>
</dbReference>
<dbReference type="Pfam" id="PF07732">
    <property type="entry name" value="Cu-oxidase_3"/>
    <property type="match status" value="1"/>
</dbReference>
<protein>
    <submittedName>
        <fullName evidence="7">Multicopper oxidase family protein</fullName>
    </submittedName>
</protein>
<feature type="domain" description="Plastocyanin-like" evidence="5">
    <location>
        <begin position="393"/>
        <end position="501"/>
    </location>
</feature>
<sequence length="505" mass="53901">MTKTTRTRNIVLTAVTMAAAVYASPGAAMMGGGCMMGCTSTTVIDPPRGAAFADPPTLPNLSMTPGVVEVNLEAKIAPVNVNGTTANLQTYNGFFPGPTIKVKKGDILKVHFKNSLPYSGVNDMGMPRDMTNLHTHGLHVSPAGNADNVLVHFPSGETFDYEYDLSLHRGGNLNFYHPHVHGNVAEQVWAGQAGALEVADEGTALSGYETHILVLKDITLSGGAPEAHTSADFMNGKEGDTMLVNGQVNPVLAMRPGQVQRWKIVNASNARFYKLSLGSHSLRVVGTDGGLLDKPYAQSTVLLSPGERVDVLVKASSTKGYYKLQALPYNRGAGDSANQQITLMTVNVTGSSLSQNLPAMVDPSATRLNVPANAVTRQITLSMGMGMMGGGSASINGIAFSDTEAYTIVSGRETYEVWEIYNNSMMDHPFHQHVNPAQVISISGGDSAYKSLYTTTPAWKDTVIVPAMGSVKLLVPVKDYGGVTVFHCHILEHEDMGMMGLWDIQ</sequence>
<dbReference type="Proteomes" id="UP001158598">
    <property type="component" value="Chromosome"/>
</dbReference>
<feature type="signal peptide" evidence="3">
    <location>
        <begin position="1"/>
        <end position="23"/>
    </location>
</feature>
<dbReference type="CDD" id="cd13881">
    <property type="entry name" value="CuRO_2_McoC_like"/>
    <property type="match status" value="1"/>
</dbReference>
<feature type="domain" description="Plastocyanin-like" evidence="4">
    <location>
        <begin position="229"/>
        <end position="345"/>
    </location>
</feature>
<evidence type="ECO:0000256" key="2">
    <source>
        <dbReference type="ARBA" id="ARBA00023002"/>
    </source>
</evidence>
<evidence type="ECO:0000259" key="4">
    <source>
        <dbReference type="Pfam" id="PF00394"/>
    </source>
</evidence>
<feature type="chain" id="PRO_5041470474" evidence="3">
    <location>
        <begin position="24"/>
        <end position="505"/>
    </location>
</feature>
<dbReference type="InterPro" id="IPR008972">
    <property type="entry name" value="Cupredoxin"/>
</dbReference>
<evidence type="ECO:0000256" key="1">
    <source>
        <dbReference type="ARBA" id="ARBA00022723"/>
    </source>
</evidence>
<dbReference type="SUPFAM" id="SSF49503">
    <property type="entry name" value="Cupredoxins"/>
    <property type="match status" value="3"/>
</dbReference>
<reference evidence="7" key="1">
    <citation type="submission" date="2023-03" db="EMBL/GenBank/DDBJ databases">
        <authorList>
            <person name="Pearce D."/>
        </authorList>
    </citation>
    <scope>NUCLEOTIDE SEQUENCE</scope>
    <source>
        <strain evidence="7">Mc</strain>
    </source>
</reference>
<evidence type="ECO:0000256" key="3">
    <source>
        <dbReference type="SAM" id="SignalP"/>
    </source>
</evidence>
<dbReference type="CDD" id="cd13900">
    <property type="entry name" value="CuRO_3_Tth-MCO_like"/>
    <property type="match status" value="1"/>
</dbReference>
<dbReference type="InterPro" id="IPR011706">
    <property type="entry name" value="Cu-oxidase_C"/>
</dbReference>
<evidence type="ECO:0000313" key="8">
    <source>
        <dbReference type="Proteomes" id="UP001158598"/>
    </source>
</evidence>
<dbReference type="InterPro" id="IPR011707">
    <property type="entry name" value="Cu-oxidase-like_N"/>
</dbReference>
<dbReference type="Pfam" id="PF07731">
    <property type="entry name" value="Cu-oxidase_2"/>
    <property type="match status" value="1"/>
</dbReference>
<dbReference type="PROSITE" id="PS00080">
    <property type="entry name" value="MULTICOPPER_OXIDASE2"/>
    <property type="match status" value="1"/>
</dbReference>
<keyword evidence="3" id="KW-0732">Signal</keyword>
<dbReference type="AlphaFoldDB" id="A0AA35XYQ9"/>
<accession>A0AA35XYQ9</accession>
<organism evidence="7 8">
    <name type="scientific">Methylococcus capsulatus</name>
    <dbReference type="NCBI Taxonomy" id="414"/>
    <lineage>
        <taxon>Bacteria</taxon>
        <taxon>Pseudomonadati</taxon>
        <taxon>Pseudomonadota</taxon>
        <taxon>Gammaproteobacteria</taxon>
        <taxon>Methylococcales</taxon>
        <taxon>Methylococcaceae</taxon>
        <taxon>Methylococcus</taxon>
    </lineage>
</organism>
<dbReference type="PANTHER" id="PTHR11709:SF2">
    <property type="entry name" value="MULTICOPPER OXIDASE LPR1"/>
    <property type="match status" value="1"/>
</dbReference>
<keyword evidence="2" id="KW-0560">Oxidoreductase</keyword>
<dbReference type="Pfam" id="PF00394">
    <property type="entry name" value="Cu-oxidase"/>
    <property type="match status" value="1"/>
</dbReference>
<dbReference type="RefSeq" id="WP_036246578.1">
    <property type="nucleotide sequence ID" value="NZ_OX458332.1"/>
</dbReference>
<proteinExistence type="predicted"/>
<dbReference type="InterPro" id="IPR001117">
    <property type="entry name" value="Cu-oxidase_2nd"/>
</dbReference>
<dbReference type="InterPro" id="IPR002355">
    <property type="entry name" value="Cu_oxidase_Cu_BS"/>
</dbReference>
<gene>
    <name evidence="7" type="ORF">MCNOR_0196</name>
</gene>
<keyword evidence="1" id="KW-0479">Metal-binding</keyword>
<dbReference type="InterPro" id="IPR045087">
    <property type="entry name" value="Cu-oxidase_fam"/>
</dbReference>
<name>A0AA35XYQ9_METCP</name>
<evidence type="ECO:0000259" key="6">
    <source>
        <dbReference type="Pfam" id="PF07732"/>
    </source>
</evidence>
<feature type="domain" description="Plastocyanin-like" evidence="6">
    <location>
        <begin position="79"/>
        <end position="201"/>
    </location>
</feature>
<dbReference type="CDD" id="cd13853">
    <property type="entry name" value="CuRO_1_Tth-MCO_like"/>
    <property type="match status" value="1"/>
</dbReference>
<dbReference type="GO" id="GO:0005507">
    <property type="term" value="F:copper ion binding"/>
    <property type="evidence" value="ECO:0007669"/>
    <property type="project" value="InterPro"/>
</dbReference>
<evidence type="ECO:0000313" key="7">
    <source>
        <dbReference type="EMBL" id="CAI8726599.1"/>
    </source>
</evidence>
<dbReference type="GO" id="GO:0016491">
    <property type="term" value="F:oxidoreductase activity"/>
    <property type="evidence" value="ECO:0007669"/>
    <property type="project" value="UniProtKB-KW"/>
</dbReference>
<dbReference type="EMBL" id="OX458332">
    <property type="protein sequence ID" value="CAI8726599.1"/>
    <property type="molecule type" value="Genomic_DNA"/>
</dbReference>